<dbReference type="Pfam" id="PF08448">
    <property type="entry name" value="PAS_4"/>
    <property type="match status" value="6"/>
</dbReference>
<dbReference type="Gene3D" id="3.40.50.2300">
    <property type="match status" value="1"/>
</dbReference>
<keyword evidence="5" id="KW-0547">Nucleotide-binding</keyword>
<protein>
    <recommendedName>
        <fullName evidence="2">histidine kinase</fullName>
        <ecNumber evidence="2">2.7.13.3</ecNumber>
    </recommendedName>
</protein>
<dbReference type="PROSITE" id="PS50112">
    <property type="entry name" value="PAS"/>
    <property type="match status" value="6"/>
</dbReference>
<reference evidence="16" key="2">
    <citation type="journal article" date="2024" name="Nature">
        <title>Anoxygenic phototroph of the Chloroflexota uses a type I reaction centre.</title>
        <authorList>
            <person name="Tsuji J.M."/>
            <person name="Shaw N.A."/>
            <person name="Nagashima S."/>
            <person name="Venkiteswaran J.J."/>
            <person name="Schiff S.L."/>
            <person name="Watanabe T."/>
            <person name="Fukui M."/>
            <person name="Hanada S."/>
            <person name="Tank M."/>
            <person name="Neufeld J.D."/>
        </authorList>
    </citation>
    <scope>NUCLEOTIDE SEQUENCE</scope>
    <source>
        <strain evidence="16">L227-S17</strain>
    </source>
</reference>
<evidence type="ECO:0000313" key="16">
    <source>
        <dbReference type="EMBL" id="WJW69155.1"/>
    </source>
</evidence>
<evidence type="ECO:0000256" key="8">
    <source>
        <dbReference type="ARBA" id="ARBA00023012"/>
    </source>
</evidence>
<dbReference type="PROSITE" id="PS50110">
    <property type="entry name" value="RESPONSE_REGULATORY"/>
    <property type="match status" value="1"/>
</dbReference>
<dbReference type="CDD" id="cd00075">
    <property type="entry name" value="HATPase"/>
    <property type="match status" value="1"/>
</dbReference>
<dbReference type="InterPro" id="IPR029016">
    <property type="entry name" value="GAF-like_dom_sf"/>
</dbReference>
<feature type="domain" description="PAC" evidence="14">
    <location>
        <begin position="329"/>
        <end position="381"/>
    </location>
</feature>
<dbReference type="PROSITE" id="PS50109">
    <property type="entry name" value="HIS_KIN"/>
    <property type="match status" value="1"/>
</dbReference>
<dbReference type="InterPro" id="IPR011006">
    <property type="entry name" value="CheY-like_superfamily"/>
</dbReference>
<feature type="domain" description="PAC" evidence="14">
    <location>
        <begin position="456"/>
        <end position="506"/>
    </location>
</feature>
<feature type="domain" description="PAS" evidence="13">
    <location>
        <begin position="627"/>
        <end position="697"/>
    </location>
</feature>
<evidence type="ECO:0000256" key="7">
    <source>
        <dbReference type="ARBA" id="ARBA00022840"/>
    </source>
</evidence>
<keyword evidence="10" id="KW-0175">Coiled coil</keyword>
<feature type="domain" description="PAC" evidence="14">
    <location>
        <begin position="1782"/>
        <end position="1833"/>
    </location>
</feature>
<dbReference type="SMART" id="SM00086">
    <property type="entry name" value="PAC"/>
    <property type="match status" value="10"/>
</dbReference>
<dbReference type="Proteomes" id="UP000521676">
    <property type="component" value="Unassembled WGS sequence"/>
</dbReference>
<feature type="domain" description="PAS" evidence="13">
    <location>
        <begin position="752"/>
        <end position="822"/>
    </location>
</feature>
<dbReference type="SMART" id="SM00388">
    <property type="entry name" value="HisKA"/>
    <property type="match status" value="1"/>
</dbReference>
<evidence type="ECO:0000256" key="3">
    <source>
        <dbReference type="ARBA" id="ARBA00022553"/>
    </source>
</evidence>
<dbReference type="InterPro" id="IPR013767">
    <property type="entry name" value="PAS_fold"/>
</dbReference>
<dbReference type="InterPro" id="IPR005467">
    <property type="entry name" value="His_kinase_dom"/>
</dbReference>
<dbReference type="SMART" id="SM00387">
    <property type="entry name" value="HATPase_c"/>
    <property type="match status" value="1"/>
</dbReference>
<dbReference type="InterPro" id="IPR036890">
    <property type="entry name" value="HATPase_C_sf"/>
</dbReference>
<dbReference type="GO" id="GO:0005524">
    <property type="term" value="F:ATP binding"/>
    <property type="evidence" value="ECO:0007669"/>
    <property type="project" value="UniProtKB-KW"/>
</dbReference>
<name>A0A8T7M545_9CHLR</name>
<dbReference type="InterPro" id="IPR052162">
    <property type="entry name" value="Sensor_kinase/Photoreceptor"/>
</dbReference>
<evidence type="ECO:0000313" key="18">
    <source>
        <dbReference type="Proteomes" id="UP001431572"/>
    </source>
</evidence>
<evidence type="ECO:0000256" key="6">
    <source>
        <dbReference type="ARBA" id="ARBA00022777"/>
    </source>
</evidence>
<dbReference type="Gene3D" id="3.30.450.20">
    <property type="entry name" value="PAS domain"/>
    <property type="match status" value="12"/>
</dbReference>
<evidence type="ECO:0000256" key="1">
    <source>
        <dbReference type="ARBA" id="ARBA00000085"/>
    </source>
</evidence>
<dbReference type="SMART" id="SM00091">
    <property type="entry name" value="PAS"/>
    <property type="match status" value="12"/>
</dbReference>
<keyword evidence="4" id="KW-0808">Transferase</keyword>
<feature type="domain" description="PAS" evidence="13">
    <location>
        <begin position="382"/>
        <end position="449"/>
    </location>
</feature>
<dbReference type="CDD" id="cd00130">
    <property type="entry name" value="PAS"/>
    <property type="match status" value="10"/>
</dbReference>
<feature type="coiled-coil region" evidence="10">
    <location>
        <begin position="987"/>
        <end position="1021"/>
    </location>
</feature>
<dbReference type="InterPro" id="IPR000014">
    <property type="entry name" value="PAS"/>
</dbReference>
<feature type="domain" description="PAC" evidence="14">
    <location>
        <begin position="694"/>
        <end position="751"/>
    </location>
</feature>
<dbReference type="InterPro" id="IPR003594">
    <property type="entry name" value="HATPase_dom"/>
</dbReference>
<feature type="domain" description="Response regulatory" evidence="12">
    <location>
        <begin position="13"/>
        <end position="130"/>
    </location>
</feature>
<dbReference type="InterPro" id="IPR036097">
    <property type="entry name" value="HisK_dim/P_sf"/>
</dbReference>
<dbReference type="EMBL" id="CP128400">
    <property type="protein sequence ID" value="WJW69155.1"/>
    <property type="molecule type" value="Genomic_DNA"/>
</dbReference>
<dbReference type="Pfam" id="PF00989">
    <property type="entry name" value="PAS"/>
    <property type="match status" value="3"/>
</dbReference>
<evidence type="ECO:0000256" key="9">
    <source>
        <dbReference type="PROSITE-ProRule" id="PRU00169"/>
    </source>
</evidence>
<dbReference type="PANTHER" id="PTHR43304:SF1">
    <property type="entry name" value="PAC DOMAIN-CONTAINING PROTEIN"/>
    <property type="match status" value="1"/>
</dbReference>
<feature type="domain" description="PAS" evidence="13">
    <location>
        <begin position="1399"/>
        <end position="1445"/>
    </location>
</feature>
<feature type="domain" description="Histidine kinase" evidence="11">
    <location>
        <begin position="1851"/>
        <end position="2068"/>
    </location>
</feature>
<dbReference type="InterPro" id="IPR001610">
    <property type="entry name" value="PAC"/>
</dbReference>
<evidence type="ECO:0000259" key="11">
    <source>
        <dbReference type="PROSITE" id="PS50109"/>
    </source>
</evidence>
<proteinExistence type="predicted"/>
<dbReference type="PRINTS" id="PR00344">
    <property type="entry name" value="BCTRLSENSOR"/>
</dbReference>
<evidence type="ECO:0000259" key="12">
    <source>
        <dbReference type="PROSITE" id="PS50110"/>
    </source>
</evidence>
<feature type="domain" description="PAC" evidence="14">
    <location>
        <begin position="820"/>
        <end position="876"/>
    </location>
</feature>
<dbReference type="InterPro" id="IPR003661">
    <property type="entry name" value="HisK_dim/P_dom"/>
</dbReference>
<dbReference type="Gene3D" id="3.30.450.40">
    <property type="match status" value="1"/>
</dbReference>
<dbReference type="Proteomes" id="UP001431572">
    <property type="component" value="Chromosome 2"/>
</dbReference>
<feature type="domain" description="PAC" evidence="14">
    <location>
        <begin position="1091"/>
        <end position="1143"/>
    </location>
</feature>
<feature type="domain" description="PAC" evidence="14">
    <location>
        <begin position="1218"/>
        <end position="1270"/>
    </location>
</feature>
<reference evidence="15 17" key="1">
    <citation type="submission" date="2020-06" db="EMBL/GenBank/DDBJ databases">
        <title>Anoxygenic phototrophic Chloroflexota member uses a Type I reaction center.</title>
        <authorList>
            <person name="Tsuji J.M."/>
            <person name="Shaw N.A."/>
            <person name="Nagashima S."/>
            <person name="Venkiteswaran J."/>
            <person name="Schiff S.L."/>
            <person name="Hanada S."/>
            <person name="Tank M."/>
            <person name="Neufeld J.D."/>
        </authorList>
    </citation>
    <scope>NUCLEOTIDE SEQUENCE [LARGE SCALE GENOMIC DNA]</scope>
    <source>
        <strain evidence="15">L227-S17</strain>
    </source>
</reference>
<evidence type="ECO:0000259" key="14">
    <source>
        <dbReference type="PROSITE" id="PS50113"/>
    </source>
</evidence>
<dbReference type="EMBL" id="JACATZ010000003">
    <property type="protein sequence ID" value="NWJ47237.1"/>
    <property type="molecule type" value="Genomic_DNA"/>
</dbReference>
<dbReference type="SUPFAM" id="SSF55874">
    <property type="entry name" value="ATPase domain of HSP90 chaperone/DNA topoisomerase II/histidine kinase"/>
    <property type="match status" value="1"/>
</dbReference>
<evidence type="ECO:0000256" key="4">
    <source>
        <dbReference type="ARBA" id="ARBA00022679"/>
    </source>
</evidence>
<gene>
    <name evidence="15" type="ORF">HXX08_15350</name>
    <name evidence="16" type="ORF">OZ401_002751</name>
</gene>
<feature type="modified residue" description="4-aspartylphosphate" evidence="9">
    <location>
        <position position="65"/>
    </location>
</feature>
<comment type="catalytic activity">
    <reaction evidence="1">
        <text>ATP + protein L-histidine = ADP + protein N-phospho-L-histidine.</text>
        <dbReference type="EC" id="2.7.13.3"/>
    </reaction>
</comment>
<dbReference type="GO" id="GO:0006355">
    <property type="term" value="P:regulation of DNA-templated transcription"/>
    <property type="evidence" value="ECO:0007669"/>
    <property type="project" value="InterPro"/>
</dbReference>
<dbReference type="SUPFAM" id="SSF55785">
    <property type="entry name" value="PYP-like sensor domain (PAS domain)"/>
    <property type="match status" value="12"/>
</dbReference>
<keyword evidence="7" id="KW-0067">ATP-binding</keyword>
<dbReference type="InterPro" id="IPR035965">
    <property type="entry name" value="PAS-like_dom_sf"/>
</dbReference>
<keyword evidence="3 9" id="KW-0597">Phosphoprotein</keyword>
<keyword evidence="18" id="KW-1185">Reference proteome</keyword>
<dbReference type="InterPro" id="IPR013656">
    <property type="entry name" value="PAS_4"/>
</dbReference>
<dbReference type="Pfam" id="PF00072">
    <property type="entry name" value="Response_reg"/>
    <property type="match status" value="1"/>
</dbReference>
<dbReference type="Gene3D" id="3.30.565.10">
    <property type="entry name" value="Histidine kinase-like ATPase, C-terminal domain"/>
    <property type="match status" value="1"/>
</dbReference>
<feature type="domain" description="PAC" evidence="14">
    <location>
        <begin position="1479"/>
        <end position="1532"/>
    </location>
</feature>
<feature type="domain" description="PAS" evidence="13">
    <location>
        <begin position="1144"/>
        <end position="1215"/>
    </location>
</feature>
<dbReference type="Pfam" id="PF02518">
    <property type="entry name" value="HATPase_c"/>
    <property type="match status" value="1"/>
</dbReference>
<dbReference type="PANTHER" id="PTHR43304">
    <property type="entry name" value="PHYTOCHROME-LIKE PROTEIN CPH1"/>
    <property type="match status" value="1"/>
</dbReference>
<dbReference type="SUPFAM" id="SSF47384">
    <property type="entry name" value="Homodimeric domain of signal transducing histidine kinase"/>
    <property type="match status" value="1"/>
</dbReference>
<dbReference type="Pfam" id="PF00512">
    <property type="entry name" value="HisKA"/>
    <property type="match status" value="1"/>
</dbReference>
<evidence type="ECO:0000259" key="13">
    <source>
        <dbReference type="PROSITE" id="PS50112"/>
    </source>
</evidence>
<dbReference type="PROSITE" id="PS50113">
    <property type="entry name" value="PAC"/>
    <property type="match status" value="9"/>
</dbReference>
<dbReference type="NCBIfam" id="TIGR00229">
    <property type="entry name" value="sensory_box"/>
    <property type="match status" value="11"/>
</dbReference>
<feature type="domain" description="PAC" evidence="14">
    <location>
        <begin position="1346"/>
        <end position="1398"/>
    </location>
</feature>
<dbReference type="SMART" id="SM00448">
    <property type="entry name" value="REC"/>
    <property type="match status" value="1"/>
</dbReference>
<evidence type="ECO:0000256" key="2">
    <source>
        <dbReference type="ARBA" id="ARBA00012438"/>
    </source>
</evidence>
<dbReference type="EC" id="2.7.13.3" evidence="2"/>
<dbReference type="Gene3D" id="1.10.287.130">
    <property type="match status" value="1"/>
</dbReference>
<accession>A0A8T7M545</accession>
<dbReference type="InterPro" id="IPR004358">
    <property type="entry name" value="Sig_transdc_His_kin-like_C"/>
</dbReference>
<evidence type="ECO:0000256" key="10">
    <source>
        <dbReference type="SAM" id="Coils"/>
    </source>
</evidence>
<keyword evidence="8" id="KW-0902">Two-component regulatory system</keyword>
<evidence type="ECO:0000256" key="5">
    <source>
        <dbReference type="ARBA" id="ARBA00022741"/>
    </source>
</evidence>
<feature type="domain" description="PAS" evidence="13">
    <location>
        <begin position="1707"/>
        <end position="1761"/>
    </location>
</feature>
<dbReference type="SUPFAM" id="SSF55781">
    <property type="entry name" value="GAF domain-like"/>
    <property type="match status" value="1"/>
</dbReference>
<dbReference type="InterPro" id="IPR001789">
    <property type="entry name" value="Sig_transdc_resp-reg_receiver"/>
</dbReference>
<keyword evidence="6" id="KW-0418">Kinase</keyword>
<dbReference type="FunFam" id="3.30.565.10:FF:000037">
    <property type="entry name" value="Hybrid sensor histidine kinase/response regulator"/>
    <property type="match status" value="1"/>
</dbReference>
<sequence>MHQSKIVESEKNNILIIADSLSAAETLVALLRDSAKIDFEYRHSKTAGELEIALTERKWAVILCDFVLTSLSASTVIKLIKRSHPTTPIILVSDRATVHDAVDMMRLGAFGFVEKSDYTRLIGFVRQALENRQLIKESYYESIVESQTELICRYDANFRLTFVNRAYSEWYAQPSEALLGSNILDKIPAEYRERAIAHVKTLTFDSPVAKLAYQDSMPGQNPRWIEWTNRAIFDKSGRFIECQSVGRDITAHKIIEETLRIKESALDSSITPYAISDLEGRLTYVNPAFLKLWKFTTEQEVIGQVVLSFWESPIEAQKIVEALGERGYFFGELVARLNDGTNADIELVASLVTDTSGKPVCMMASFMDITQRKQSEQALRISEEKFSKIFSASPDSIVITSIEDGLYVDANESFLRTMGYSREEVIGYSALELNIWVTPEDRNQVGQELLKHGFIHNMEAQYRSKSGENLIGLLSAEVIELSGKRCLLSLVRDITERKKIEEKLRYSEAQQKALLSATPDLLFRITPAGIFVDFHGHKTDLLVPPEAFIGKHIQDILPSWVANRALEAIKQVDTTRQPITFEYEMLFQADIHFFEARFVPLDNTDEVLTIIRDITARKKAEEALRGSEEKYRSLIESSDAAISMVDATGHYLYLNRIAAVPFGVAPEQLIGKTVHELFPPSQANDIIADINRVITLEKGIVLEPEVTLAGKPAWFRTSMQPIRDSTGKPYAALIYASEITDKKLAEIALKANEEKYRSLIESSEATIAMFDEKGKLLYANEIAARQLHFTAETIVGKYMQELFLPAVANYQLASIQEVIKTGKGKVNEARGIVAGEEHWHRTNIQPVRDAFGNITAGLINSIDITEQKKAEETLRTSEKRYRQMFELNGLPKLIVDPQTGRIMDANPAAEKFYGYDLATLKNLHIFDLSLAPSEIIKDTMWHAAVSQILSFISVHRGANGILRDVEVYSGPLEIEGKQFLYSTIIDITEKQRAKAALQEARDLLEQRVVERTAELEKVKDRLEAIFNHSGDGILLLDIEHGIQQANYAFDTLFDVAATSYLDMKLTAFVNPEDASKLEAIVQEVAATHRTRHLETQAKRADGASFEAEISIAPVNRSDKAVSNLVCIIRDITERKQAEVALQKYAAEIYDLYNNAPTGYHSLDSDGFFVQINDTELRWLGYSREEVINKQRVLDFLTPSSQATFRKNFPILKEQGWLKDIEIEFKRKNGTTFPVIVNATAIKNEKGEFVLSRTTIFDITELKKAQQAIAEERNLLRTVIDAVPDYIYFKDTKHRLILSNLSHIKSLKSINLDEVVGKTDFELFPADMAAKFQEDEEQLFRTETRILNLEERSIGQDGTEIWALTTKVPFRNLKGELVGLVGITRDITHIKANEVALLESEQRYRTTIAAMSEGIVLQRGDGAIQLCNSAAERLLGLTTDKILGRTSTDPTWRCVHEDGSPFPGETHPAMIALHTGKPQSNVQMGIHKPDNTVSWLLVNSQPLIDTSQEQPYAVVTTFADITERKEAEAELESKRQAELQMQVYLKTLHDITIRLNRTDTLDEFYRCVVEQGLEHFGFERIGLLLYNSKTAVASGTYGTDIYGNLVTEQHLQLDVNSLTGILTRTLDRNERFAFDEKAELFDNLKPIGIGQNAAAALWNGEALGWLTVDNGVYHKPITQAQLDILVLYALTVGSLMARKHAEFALRESEEKFRMFIESAPISTIVVNTNGKIVLVNKEVEKLFGYKRAELVGQSVEVLVPENSRNSDQRRRSAFMTIPTNRSTDIQEHYARRKDGSIFPVDFKLSYIDTQPAPLVMTFVIDITQRKLAEQSLKQSLAQEKELVELKSRFVSMASHEFRTPLAAILATTETLSTYREKMDGTQIDARLDKIRQQVMHMKDIMEDVLHLARFQAGRIEFKPTRSDLDRLCQEIIEEYESQEHYNQGRIAYESSNSPLMVDYDERLMRQVIGNLVSNALKYSPKEKSIGVSLTYNNGQIVMKVQDDGIGIPSDDLKRLFEPFHRATNVGTISGTGLGLSIAKQAVELHSGTITFESQVGKGTTFIVIFPVKDAIHG</sequence>
<evidence type="ECO:0000313" key="15">
    <source>
        <dbReference type="EMBL" id="NWJ47237.1"/>
    </source>
</evidence>
<dbReference type="CDD" id="cd00082">
    <property type="entry name" value="HisKA"/>
    <property type="match status" value="1"/>
</dbReference>
<evidence type="ECO:0000313" key="17">
    <source>
        <dbReference type="Proteomes" id="UP000521676"/>
    </source>
</evidence>
<dbReference type="InterPro" id="IPR000700">
    <property type="entry name" value="PAS-assoc_C"/>
</dbReference>
<dbReference type="Pfam" id="PF13426">
    <property type="entry name" value="PAS_9"/>
    <property type="match status" value="3"/>
</dbReference>
<dbReference type="GO" id="GO:0000155">
    <property type="term" value="F:phosphorelay sensor kinase activity"/>
    <property type="evidence" value="ECO:0007669"/>
    <property type="project" value="InterPro"/>
</dbReference>
<dbReference type="RefSeq" id="WP_341471043.1">
    <property type="nucleotide sequence ID" value="NZ_CP128400.1"/>
</dbReference>
<dbReference type="SUPFAM" id="SSF52172">
    <property type="entry name" value="CheY-like"/>
    <property type="match status" value="1"/>
</dbReference>
<organism evidence="15 17">
    <name type="scientific">Candidatus Chlorohelix allophototropha</name>
    <dbReference type="NCBI Taxonomy" id="3003348"/>
    <lineage>
        <taxon>Bacteria</taxon>
        <taxon>Bacillati</taxon>
        <taxon>Chloroflexota</taxon>
        <taxon>Chloroflexia</taxon>
        <taxon>Candidatus Chloroheliales</taxon>
        <taxon>Candidatus Chloroheliaceae</taxon>
        <taxon>Candidatus Chlorohelix</taxon>
    </lineage>
</organism>